<dbReference type="SUPFAM" id="SSF50370">
    <property type="entry name" value="Ricin B-like lectins"/>
    <property type="match status" value="1"/>
</dbReference>
<feature type="compositionally biased region" description="Polar residues" evidence="3">
    <location>
        <begin position="251"/>
        <end position="264"/>
    </location>
</feature>
<dbReference type="PROSITE" id="PS50231">
    <property type="entry name" value="RICIN_B_LECTIN"/>
    <property type="match status" value="1"/>
</dbReference>
<dbReference type="Pfam" id="PF13385">
    <property type="entry name" value="Laminin_G_3"/>
    <property type="match status" value="1"/>
</dbReference>
<dbReference type="SUPFAM" id="SSF69318">
    <property type="entry name" value="Integrin alpha N-terminal domain"/>
    <property type="match status" value="1"/>
</dbReference>
<evidence type="ECO:0000256" key="1">
    <source>
        <dbReference type="ARBA" id="ARBA00022729"/>
    </source>
</evidence>
<evidence type="ECO:0000256" key="2">
    <source>
        <dbReference type="ARBA" id="ARBA00023157"/>
    </source>
</evidence>
<feature type="region of interest" description="Disordered" evidence="3">
    <location>
        <begin position="251"/>
        <end position="283"/>
    </location>
</feature>
<accession>A0ABW0VFE7</accession>
<organism evidence="7 8">
    <name type="scientific">Kitasatospora cinereorecta</name>
    <dbReference type="NCBI Taxonomy" id="285560"/>
    <lineage>
        <taxon>Bacteria</taxon>
        <taxon>Bacillati</taxon>
        <taxon>Actinomycetota</taxon>
        <taxon>Actinomycetes</taxon>
        <taxon>Kitasatosporales</taxon>
        <taxon>Streptomycetaceae</taxon>
        <taxon>Kitasatospora</taxon>
    </lineage>
</organism>
<evidence type="ECO:0000259" key="6">
    <source>
        <dbReference type="SMART" id="SM00560"/>
    </source>
</evidence>
<dbReference type="EMBL" id="JBHSOC010000050">
    <property type="protein sequence ID" value="MFC5644623.1"/>
    <property type="molecule type" value="Genomic_DNA"/>
</dbReference>
<protein>
    <submittedName>
        <fullName evidence="7">LamG-like jellyroll fold domain-containing protein</fullName>
    </submittedName>
</protein>
<dbReference type="Gene3D" id="2.60.120.200">
    <property type="match status" value="1"/>
</dbReference>
<dbReference type="SUPFAM" id="SSF49899">
    <property type="entry name" value="Concanavalin A-like lectins/glucanases"/>
    <property type="match status" value="1"/>
</dbReference>
<dbReference type="Gene3D" id="2.80.10.50">
    <property type="match status" value="1"/>
</dbReference>
<dbReference type="CDD" id="cd00161">
    <property type="entry name" value="beta-trefoil_Ricin-like"/>
    <property type="match status" value="1"/>
</dbReference>
<reference evidence="8" key="1">
    <citation type="journal article" date="2019" name="Int. J. Syst. Evol. Microbiol.">
        <title>The Global Catalogue of Microorganisms (GCM) 10K type strain sequencing project: providing services to taxonomists for standard genome sequencing and annotation.</title>
        <authorList>
            <consortium name="The Broad Institute Genomics Platform"/>
            <consortium name="The Broad Institute Genome Sequencing Center for Infectious Disease"/>
            <person name="Wu L."/>
            <person name="Ma J."/>
        </authorList>
    </citation>
    <scope>NUCLEOTIDE SEQUENCE [LARGE SCALE GENOMIC DNA]</scope>
    <source>
        <strain evidence="8">CGMCC 4.1622</strain>
    </source>
</reference>
<evidence type="ECO:0000256" key="4">
    <source>
        <dbReference type="SAM" id="SignalP"/>
    </source>
</evidence>
<evidence type="ECO:0000259" key="5">
    <source>
        <dbReference type="SMART" id="SM00458"/>
    </source>
</evidence>
<dbReference type="Pfam" id="PF00652">
    <property type="entry name" value="Ricin_B_lectin"/>
    <property type="match status" value="1"/>
</dbReference>
<dbReference type="Proteomes" id="UP001596066">
    <property type="component" value="Unassembled WGS sequence"/>
</dbReference>
<keyword evidence="2" id="KW-1015">Disulfide bond</keyword>
<evidence type="ECO:0000313" key="8">
    <source>
        <dbReference type="Proteomes" id="UP001596066"/>
    </source>
</evidence>
<dbReference type="InterPro" id="IPR035992">
    <property type="entry name" value="Ricin_B-like_lectins"/>
</dbReference>
<gene>
    <name evidence="7" type="ORF">ACFPZF_25100</name>
</gene>
<dbReference type="SMART" id="SM00560">
    <property type="entry name" value="LamGL"/>
    <property type="match status" value="1"/>
</dbReference>
<comment type="caution">
    <text evidence="7">The sequence shown here is derived from an EMBL/GenBank/DDBJ whole genome shotgun (WGS) entry which is preliminary data.</text>
</comment>
<dbReference type="InterPro" id="IPR006558">
    <property type="entry name" value="LamG-like"/>
</dbReference>
<dbReference type="InterPro" id="IPR028994">
    <property type="entry name" value="Integrin_alpha_N"/>
</dbReference>
<feature type="domain" description="Ricin B lectin" evidence="5">
    <location>
        <begin position="1229"/>
        <end position="1368"/>
    </location>
</feature>
<dbReference type="InterPro" id="IPR013320">
    <property type="entry name" value="ConA-like_dom_sf"/>
</dbReference>
<sequence length="1368" mass="140247">MRPSTPPTRSLASGLAAVLAAAALTAVAPAAHAGTTGTAPASAPQVLTAPQAAAQAKSTGKAVPVDAATTTTDQVIANPDGSFTLNQALAPVRKHTTNGWKPLDATLVKRSDGSIGPALTTSDLTLSGGGSGALASMKSAGRTLSVTLPASLTKNLPAPALDGPTATYALLTGVDLKVTADPQGGFSEVLVVKDATAAANPALKSLAFTTKTSGVDLAADATGNITARDKQGRAVFSAPAPVKGVWDSAVDTSAPTVTDPTTGTKVDAHSGAPAFSSASEPGATAHTAPLAASLTSGTITLTPDPALLSGKNTVWPLYIDPTYASAGSSAQAWTYVNSYYGSTSYWHTSDSTGLRVGYNGWDSPYYVGRAYARMNVPSSIYGAQVTSSRFYATETWSASCTAKPVELWWTGAISDTTTWNNQPSWISRLDTQTVANGWSSSCPAASVGFDTTSVMQTAANNNSVDVTLALKASDESDSLGWKKFQPSTMYMSTTYNHAPNTPSQLVTSPSTACDASTPTVVGNGDVTLFAAVSDPDGGSLGVGFNLVNTTTGQSVASSSTGSLYATSGTSASLNVTRDTLAKSAAGQPTTFAWNVYASDGITNGPTSTTCRFTFDVSVPGRPSITQNTSTYKVGTDASFTFTANPSAPTPSSYLYQLNGAAPQTVTASAGSATVTLKPTRRVNTLTVTAVSVGGNIGDSAVLPIDAAAPATALENDFTGQGRADLTVVGNTATLPPGLWLSSGISTSTLNTAADNIGIKGNILNSSGSPTDWKSTQAIAGHFASGDGFNDILDYNPATGIASVLFGNGDGSAFVADAGTSARVADKVFTTAAGSKATQVANGGALYNTANSDPINGFPALILVVDNKLLVEQAAVGPGTFGGLPDAFVVTTTSPTGTGTWAGWSITTTLVGGLPALFTRNDTSGALYYYSPQNLLDLTESAGAPTPLKLADSGWSAAAKPVIQAADINRDGTPDLWSVDSTGKATANLFNGTTLATQANQPLIAPTHAWPLGDNTVDQTTKILTAQDTVGTATLSGPNPDVTYSSQDLFNPDVHLNGTTNAALTTTTPAVTTNTSFTLSAWAKPDTTSGTVLAQDGNHTSGISLYADSTTKQWYFCMATADTATPTYDCAHPAPGSGTVQTGAWTHLTATYDSAAATMTLYVNGVSAGTKTHAPVTGFTGKFRTGNALHADTYDTPYKGALSTIQAWNGTALTAAQTAALSGTPGYILSPGASIKNSLSSRCLFVSWRTPDNGAPAQQYDCDATYTDQLFKIEPVTGGGYQLRNVFNNRCLYVSYTTPGNNVPVTQYDCNPAFVDQVWYLDPVTGGGYQIRNGYSNRCMYVPWSANGPGAAALVYDCNPAFADQVWKI</sequence>
<evidence type="ECO:0000313" key="7">
    <source>
        <dbReference type="EMBL" id="MFC5644623.1"/>
    </source>
</evidence>
<dbReference type="RefSeq" id="WP_346148112.1">
    <property type="nucleotide sequence ID" value="NZ_BAAAUA010000044.1"/>
</dbReference>
<proteinExistence type="predicted"/>
<dbReference type="SMART" id="SM00458">
    <property type="entry name" value="RICIN"/>
    <property type="match status" value="1"/>
</dbReference>
<name>A0ABW0VFE7_9ACTN</name>
<feature type="signal peptide" evidence="4">
    <location>
        <begin position="1"/>
        <end position="33"/>
    </location>
</feature>
<keyword evidence="1 4" id="KW-0732">Signal</keyword>
<feature type="chain" id="PRO_5046478498" evidence="4">
    <location>
        <begin position="34"/>
        <end position="1368"/>
    </location>
</feature>
<keyword evidence="8" id="KW-1185">Reference proteome</keyword>
<evidence type="ECO:0000256" key="3">
    <source>
        <dbReference type="SAM" id="MobiDB-lite"/>
    </source>
</evidence>
<dbReference type="InterPro" id="IPR000772">
    <property type="entry name" value="Ricin_B_lectin"/>
</dbReference>
<feature type="domain" description="LamG-like jellyroll fold" evidence="6">
    <location>
        <begin position="1074"/>
        <end position="1215"/>
    </location>
</feature>